<sequence>MADADEDIWGDDFDDFDLILATQVLEAEEQQRAQKSALVTASKIGDRGSGGTMSPTQAAQAFAYRRQNLQLTQESEPFQLSESMMSQDPQSCIKHLHSVYTSEKNKNQKLANDLLAAQGESCNLRRQVETLKHSQQEEIINRMKRERDEKQKAEDEKRNLEKEVKSLKTELRLAHDEVSNARSKAAMYSASSGRLSVGGAKAVGPNSTIIRTPSPLGATAGQSNSARFRSDPNLSSVQTKTPSRSQVQAVTSPPPEEKKPKVQVQSKSIQANEDVRGVEISDSQVFGKDSIDISHLESVASTKISETRQLIFFKLKSIIEKEFININPVLEQIVAAAPKEIMRRFVRFTASKTHFADVINSMFQWGIEYQRKKEAEANGEYVEVKYPTLPSIKNPPILDTSLFVVNLEQHFVYGSAWDALCMVKTLLKKLLNGLEGDRRFRLYEIGNLRTLWSFLAWTKAMWKFILFEEELEGVVDLHGGKDVWAKELKDWTGLILKIDWRDFYVPELESVVRRFSLSILENIVTLGYFEQMQRRYEILYCILKDTLTKDIHRNEKTIKCCLSIVTWSIADRAIFNYLCLGSNDGECLAYLLGEFGLKCFRETKDQHLAVNLVFYYFNVLETLLLDKPYYYFASKIARPNANFSCPRNLEDAEEEKKEVQNKNVNQVADTFDEMDVDVMMSSQFVCPDKFLEEGVREQILSRSRNVELDSCWILPHHWEVTGLDPSEVKPCQCRKSLLGSAFIMIHSIMGFWKQSFIEGEMKIEKLEALDEQELQKLEDMFKGSEISCTTDSEERERYSQLSDKIKSLRQFVLKSVDSTGKESEEDSNCCLELTWDELLVQRKDLVGTLPDEPAWLKEKQRPENIFDCLMRHGMVLMHFLDNENQNMAAAIGSEAFFCFTSLASDFRFYVNNMRITEVERALISEFTTLDDESEESFEENAPAEEDSDTDDDFNEDSIADVDLMPEFDMSFITDVPDNFVKSKFTEEKFEKAFKCFELEREAELFD</sequence>
<accession>A0ABP1RTL9</accession>
<feature type="compositionally biased region" description="Polar residues" evidence="2">
    <location>
        <begin position="220"/>
        <end position="251"/>
    </location>
</feature>
<gene>
    <name evidence="3" type="ORF">ODALV1_LOCUS26024</name>
</gene>
<feature type="coiled-coil region" evidence="1">
    <location>
        <begin position="133"/>
        <end position="184"/>
    </location>
</feature>
<organism evidence="3 4">
    <name type="scientific">Orchesella dallaii</name>
    <dbReference type="NCBI Taxonomy" id="48710"/>
    <lineage>
        <taxon>Eukaryota</taxon>
        <taxon>Metazoa</taxon>
        <taxon>Ecdysozoa</taxon>
        <taxon>Arthropoda</taxon>
        <taxon>Hexapoda</taxon>
        <taxon>Collembola</taxon>
        <taxon>Entomobryomorpha</taxon>
        <taxon>Entomobryoidea</taxon>
        <taxon>Orchesellidae</taxon>
        <taxon>Orchesellinae</taxon>
        <taxon>Orchesella</taxon>
    </lineage>
</organism>
<dbReference type="EMBL" id="CAXLJM020000108">
    <property type="protein sequence ID" value="CAL8135531.1"/>
    <property type="molecule type" value="Genomic_DNA"/>
</dbReference>
<reference evidence="3 4" key="1">
    <citation type="submission" date="2024-08" db="EMBL/GenBank/DDBJ databases">
        <authorList>
            <person name="Cucini C."/>
            <person name="Frati F."/>
        </authorList>
    </citation>
    <scope>NUCLEOTIDE SEQUENCE [LARGE SCALE GENOMIC DNA]</scope>
</reference>
<feature type="region of interest" description="Disordered" evidence="2">
    <location>
        <begin position="206"/>
        <end position="269"/>
    </location>
</feature>
<comment type="caution">
    <text evidence="3">The sequence shown here is derived from an EMBL/GenBank/DDBJ whole genome shotgun (WGS) entry which is preliminary data.</text>
</comment>
<proteinExistence type="predicted"/>
<keyword evidence="1" id="KW-0175">Coiled coil</keyword>
<dbReference type="Proteomes" id="UP001642540">
    <property type="component" value="Unassembled WGS sequence"/>
</dbReference>
<keyword evidence="4" id="KW-1185">Reference proteome</keyword>
<evidence type="ECO:0000313" key="4">
    <source>
        <dbReference type="Proteomes" id="UP001642540"/>
    </source>
</evidence>
<evidence type="ECO:0008006" key="5">
    <source>
        <dbReference type="Google" id="ProtNLM"/>
    </source>
</evidence>
<evidence type="ECO:0000256" key="2">
    <source>
        <dbReference type="SAM" id="MobiDB-lite"/>
    </source>
</evidence>
<feature type="region of interest" description="Disordered" evidence="2">
    <location>
        <begin position="929"/>
        <end position="955"/>
    </location>
</feature>
<evidence type="ECO:0000313" key="3">
    <source>
        <dbReference type="EMBL" id="CAL8135531.1"/>
    </source>
</evidence>
<name>A0ABP1RTL9_9HEXA</name>
<protein>
    <recommendedName>
        <fullName evidence="5">ATR-interacting protein mus304</fullName>
    </recommendedName>
</protein>
<evidence type="ECO:0000256" key="1">
    <source>
        <dbReference type="SAM" id="Coils"/>
    </source>
</evidence>